<dbReference type="NCBIfam" id="TIGR00369">
    <property type="entry name" value="unchar_dom_1"/>
    <property type="match status" value="1"/>
</dbReference>
<dbReference type="SUPFAM" id="SSF54637">
    <property type="entry name" value="Thioesterase/thiol ester dehydrase-isomerase"/>
    <property type="match status" value="1"/>
</dbReference>
<dbReference type="PANTHER" id="PTHR43240">
    <property type="entry name" value="1,4-DIHYDROXY-2-NAPHTHOYL-COA THIOESTERASE 1"/>
    <property type="match status" value="1"/>
</dbReference>
<dbReference type="Pfam" id="PF03061">
    <property type="entry name" value="4HBT"/>
    <property type="match status" value="1"/>
</dbReference>
<evidence type="ECO:0000313" key="5">
    <source>
        <dbReference type="Proteomes" id="UP000320776"/>
    </source>
</evidence>
<dbReference type="GO" id="GO:0061522">
    <property type="term" value="F:1,4-dihydroxy-2-naphthoyl-CoA thioesterase activity"/>
    <property type="evidence" value="ECO:0007669"/>
    <property type="project" value="UniProtKB-EC"/>
</dbReference>
<dbReference type="InterPro" id="IPR029069">
    <property type="entry name" value="HotDog_dom_sf"/>
</dbReference>
<dbReference type="InterPro" id="IPR003736">
    <property type="entry name" value="PAAI_dom"/>
</dbReference>
<dbReference type="EMBL" id="CP036259">
    <property type="protein sequence ID" value="QDR79910.1"/>
    <property type="molecule type" value="Genomic_DNA"/>
</dbReference>
<evidence type="ECO:0000259" key="3">
    <source>
        <dbReference type="Pfam" id="PF03061"/>
    </source>
</evidence>
<dbReference type="Gene3D" id="3.10.129.10">
    <property type="entry name" value="Hotdog Thioesterase"/>
    <property type="match status" value="1"/>
</dbReference>
<evidence type="ECO:0000256" key="2">
    <source>
        <dbReference type="ARBA" id="ARBA00022801"/>
    </source>
</evidence>
<accession>A0A517DRC7</accession>
<keyword evidence="5" id="KW-1185">Reference proteome</keyword>
<dbReference type="InterPro" id="IPR006683">
    <property type="entry name" value="Thioestr_dom"/>
</dbReference>
<sequence length="130" mass="14088">MVSSSNLIDSLNIEYIRVQGDTLEAKMNLTRFHSQPFGYLHGGATIAFGETVAGYASNQKIAGDQAAVGQTITANHLKPKKTTGYIVARGRLLQQGRHSHVWLLEMVDETNAVIAHMTVANAIVGLNKVK</sequence>
<name>A0A517DRC7_9FIRM</name>
<dbReference type="AlphaFoldDB" id="A0A517DRC7"/>
<dbReference type="KEGG" id="sted:SPTER_12120"/>
<dbReference type="EC" id="3.1.2.28" evidence="4"/>
<organism evidence="4 5">
    <name type="scientific">Sporomusa termitida</name>
    <dbReference type="NCBI Taxonomy" id="2377"/>
    <lineage>
        <taxon>Bacteria</taxon>
        <taxon>Bacillati</taxon>
        <taxon>Bacillota</taxon>
        <taxon>Negativicutes</taxon>
        <taxon>Selenomonadales</taxon>
        <taxon>Sporomusaceae</taxon>
        <taxon>Sporomusa</taxon>
    </lineage>
</organism>
<comment type="similarity">
    <text evidence="1">Belongs to the thioesterase PaaI family.</text>
</comment>
<dbReference type="OrthoDB" id="9798208at2"/>
<dbReference type="CDD" id="cd03443">
    <property type="entry name" value="PaaI_thioesterase"/>
    <property type="match status" value="1"/>
</dbReference>
<feature type="domain" description="Thioesterase" evidence="3">
    <location>
        <begin position="37"/>
        <end position="114"/>
    </location>
</feature>
<keyword evidence="2 4" id="KW-0378">Hydrolase</keyword>
<dbReference type="PANTHER" id="PTHR43240:SF5">
    <property type="entry name" value="1,4-DIHYDROXY-2-NAPHTHOYL-COA THIOESTERASE 1"/>
    <property type="match status" value="1"/>
</dbReference>
<gene>
    <name evidence="4" type="primary">menI</name>
    <name evidence="4" type="ORF">SPTER_12120</name>
</gene>
<protein>
    <submittedName>
        <fullName evidence="4">1,4-dihydroxy-2-naphthoyl-CoA hydrolase</fullName>
        <ecNumber evidence="4">3.1.2.28</ecNumber>
    </submittedName>
</protein>
<proteinExistence type="inferred from homology"/>
<reference evidence="4 5" key="1">
    <citation type="submission" date="2019-02" db="EMBL/GenBank/DDBJ databases">
        <title>Closed genome of Sporomusa termitida DSM 4440.</title>
        <authorList>
            <person name="Poehlein A."/>
            <person name="Daniel R."/>
        </authorList>
    </citation>
    <scope>NUCLEOTIDE SEQUENCE [LARGE SCALE GENOMIC DNA]</scope>
    <source>
        <strain evidence="4 5">DSM 4440</strain>
    </source>
</reference>
<dbReference type="Proteomes" id="UP000320776">
    <property type="component" value="Chromosome"/>
</dbReference>
<dbReference type="RefSeq" id="WP_144349495.1">
    <property type="nucleotide sequence ID" value="NZ_CP036259.1"/>
</dbReference>
<dbReference type="GO" id="GO:0005829">
    <property type="term" value="C:cytosol"/>
    <property type="evidence" value="ECO:0007669"/>
    <property type="project" value="TreeGrafter"/>
</dbReference>
<evidence type="ECO:0000256" key="1">
    <source>
        <dbReference type="ARBA" id="ARBA00008324"/>
    </source>
</evidence>
<evidence type="ECO:0000313" key="4">
    <source>
        <dbReference type="EMBL" id="QDR79910.1"/>
    </source>
</evidence>